<dbReference type="InterPro" id="IPR016162">
    <property type="entry name" value="Ald_DH_N"/>
</dbReference>
<dbReference type="CDD" id="cd07106">
    <property type="entry name" value="ALDH_AldA-AAD23400"/>
    <property type="match status" value="1"/>
</dbReference>
<dbReference type="PANTHER" id="PTHR11699">
    <property type="entry name" value="ALDEHYDE DEHYDROGENASE-RELATED"/>
    <property type="match status" value="1"/>
</dbReference>
<protein>
    <submittedName>
        <fullName evidence="6">Aldehyde dehydrogenase family protein</fullName>
    </submittedName>
</protein>
<evidence type="ECO:0000256" key="3">
    <source>
        <dbReference type="PROSITE-ProRule" id="PRU10007"/>
    </source>
</evidence>
<proteinExistence type="inferred from homology"/>
<dbReference type="GO" id="GO:0016620">
    <property type="term" value="F:oxidoreductase activity, acting on the aldehyde or oxo group of donors, NAD or NADP as acceptor"/>
    <property type="evidence" value="ECO:0007669"/>
    <property type="project" value="InterPro"/>
</dbReference>
<sequence>MSYRLLVDGELIDGARSVGVINPATAQEFETAPRADAAIASRAIAAAKKAFPSWVALTYEQRSGHVDALAAALEARASDFSRLLTLEQGKPLAQAEAEIRGSVAALRFFASQEIKPRVIRDNEHEYIVEQRYPQGVVAAITPWNFPISLLVYKVGAALMTGNPVIAKPAPTTPLTTLLLGELAAVIFPRGVFQTLADTNDLGPLLTSHEDIAHVSFTGSTPTGKKVLESTVSTLKRFTLELGGNDAAIVLDDVDIDRVAPAIFRAATLNAGQICFATKRVYAPKNLVEPLTDALVALAKEAKVGDGLEQGTTIGPIQNKMQYEKLQGLIEDSRRNGRIVAGGERMEGDGYFIKPTIVRDLPNDARLVKEEQFGPVLPIQVYDSVDSAIAAANNVEFGLGGIIWTGDFERGVSVASKIETGTIWVNQHMSLPYDVAFGGAKQSGHGVQNGLEGMEDFTQRRIVNARKAA</sequence>
<name>A0A4R5UAN6_9HYPH</name>
<dbReference type="InterPro" id="IPR015590">
    <property type="entry name" value="Aldehyde_DH_dom"/>
</dbReference>
<dbReference type="Proteomes" id="UP000295238">
    <property type="component" value="Unassembled WGS sequence"/>
</dbReference>
<feature type="active site" evidence="3">
    <location>
        <position position="240"/>
    </location>
</feature>
<dbReference type="FunFam" id="3.40.605.10:FF:000007">
    <property type="entry name" value="NAD/NADP-dependent betaine aldehyde dehydrogenase"/>
    <property type="match status" value="1"/>
</dbReference>
<evidence type="ECO:0000259" key="5">
    <source>
        <dbReference type="Pfam" id="PF00171"/>
    </source>
</evidence>
<evidence type="ECO:0000256" key="4">
    <source>
        <dbReference type="RuleBase" id="RU003345"/>
    </source>
</evidence>
<gene>
    <name evidence="6" type="ORF">E2F50_19655</name>
</gene>
<dbReference type="Gene3D" id="3.40.309.10">
    <property type="entry name" value="Aldehyde Dehydrogenase, Chain A, domain 2"/>
    <property type="match status" value="1"/>
</dbReference>
<comment type="caution">
    <text evidence="6">The sequence shown here is derived from an EMBL/GenBank/DDBJ whole genome shotgun (WGS) entry which is preliminary data.</text>
</comment>
<evidence type="ECO:0000256" key="2">
    <source>
        <dbReference type="ARBA" id="ARBA00023002"/>
    </source>
</evidence>
<evidence type="ECO:0000313" key="6">
    <source>
        <dbReference type="EMBL" id="TDK31876.1"/>
    </source>
</evidence>
<evidence type="ECO:0000313" key="7">
    <source>
        <dbReference type="Proteomes" id="UP000295238"/>
    </source>
</evidence>
<dbReference type="Pfam" id="PF00171">
    <property type="entry name" value="Aldedh"/>
    <property type="match status" value="1"/>
</dbReference>
<dbReference type="PROSITE" id="PS00687">
    <property type="entry name" value="ALDEHYDE_DEHYDR_GLU"/>
    <property type="match status" value="1"/>
</dbReference>
<dbReference type="FunFam" id="3.40.309.10:FF:000009">
    <property type="entry name" value="Aldehyde dehydrogenase A"/>
    <property type="match status" value="1"/>
</dbReference>
<accession>A0A4R5UAN6</accession>
<dbReference type="EMBL" id="SMTL01000006">
    <property type="protein sequence ID" value="TDK31876.1"/>
    <property type="molecule type" value="Genomic_DNA"/>
</dbReference>
<dbReference type="InterPro" id="IPR016161">
    <property type="entry name" value="Ald_DH/histidinol_DH"/>
</dbReference>
<evidence type="ECO:0000256" key="1">
    <source>
        <dbReference type="ARBA" id="ARBA00009986"/>
    </source>
</evidence>
<dbReference type="InterPro" id="IPR029510">
    <property type="entry name" value="Ald_DH_CS_GLU"/>
</dbReference>
<dbReference type="OrthoDB" id="9802947at2"/>
<dbReference type="SUPFAM" id="SSF53720">
    <property type="entry name" value="ALDH-like"/>
    <property type="match status" value="1"/>
</dbReference>
<dbReference type="InterPro" id="IPR016163">
    <property type="entry name" value="Ald_DH_C"/>
</dbReference>
<dbReference type="InterPro" id="IPR044086">
    <property type="entry name" value="LUC3-like"/>
</dbReference>
<feature type="domain" description="Aldehyde dehydrogenase" evidence="5">
    <location>
        <begin position="16"/>
        <end position="461"/>
    </location>
</feature>
<dbReference type="AlphaFoldDB" id="A0A4R5UAN6"/>
<dbReference type="Gene3D" id="3.40.605.10">
    <property type="entry name" value="Aldehyde Dehydrogenase, Chain A, domain 1"/>
    <property type="match status" value="1"/>
</dbReference>
<comment type="similarity">
    <text evidence="1 4">Belongs to the aldehyde dehydrogenase family.</text>
</comment>
<reference evidence="6 7" key="1">
    <citation type="submission" date="2019-03" db="EMBL/GenBank/DDBJ databases">
        <title>Rhizobium sp. nov., an bacterium isolated from biocrust in Mu Us Desert.</title>
        <authorList>
            <person name="Lixiong L."/>
        </authorList>
    </citation>
    <scope>NUCLEOTIDE SEQUENCE [LARGE SCALE GENOMIC DNA]</scope>
    <source>
        <strain evidence="6 7">SPY-1</strain>
    </source>
</reference>
<keyword evidence="2 4" id="KW-0560">Oxidoreductase</keyword>
<keyword evidence="7" id="KW-1185">Reference proteome</keyword>
<dbReference type="RefSeq" id="WP_133317877.1">
    <property type="nucleotide sequence ID" value="NZ_SMTL01000006.1"/>
</dbReference>
<organism evidence="6 7">
    <name type="scientific">Rhizobium deserti</name>
    <dbReference type="NCBI Taxonomy" id="2547961"/>
    <lineage>
        <taxon>Bacteria</taxon>
        <taxon>Pseudomonadati</taxon>
        <taxon>Pseudomonadota</taxon>
        <taxon>Alphaproteobacteria</taxon>
        <taxon>Hyphomicrobiales</taxon>
        <taxon>Rhizobiaceae</taxon>
        <taxon>Rhizobium/Agrobacterium group</taxon>
        <taxon>Rhizobium</taxon>
    </lineage>
</organism>